<gene>
    <name evidence="2" type="ORF">GCM10009733_006800</name>
</gene>
<evidence type="ECO:0000313" key="2">
    <source>
        <dbReference type="EMBL" id="GAA1613346.1"/>
    </source>
</evidence>
<dbReference type="EMBL" id="BAAAMU010000003">
    <property type="protein sequence ID" value="GAA1613346.1"/>
    <property type="molecule type" value="Genomic_DNA"/>
</dbReference>
<organism evidence="2 3">
    <name type="scientific">Nonomuraea maheshkhaliensis</name>
    <dbReference type="NCBI Taxonomy" id="419590"/>
    <lineage>
        <taxon>Bacteria</taxon>
        <taxon>Bacillati</taxon>
        <taxon>Actinomycetota</taxon>
        <taxon>Actinomycetes</taxon>
        <taxon>Streptosporangiales</taxon>
        <taxon>Streptosporangiaceae</taxon>
        <taxon>Nonomuraea</taxon>
    </lineage>
</organism>
<feature type="region of interest" description="Disordered" evidence="1">
    <location>
        <begin position="1"/>
        <end position="20"/>
    </location>
</feature>
<reference evidence="3" key="1">
    <citation type="journal article" date="2019" name="Int. J. Syst. Evol. Microbiol.">
        <title>The Global Catalogue of Microorganisms (GCM) 10K type strain sequencing project: providing services to taxonomists for standard genome sequencing and annotation.</title>
        <authorList>
            <consortium name="The Broad Institute Genomics Platform"/>
            <consortium name="The Broad Institute Genome Sequencing Center for Infectious Disease"/>
            <person name="Wu L."/>
            <person name="Ma J."/>
        </authorList>
    </citation>
    <scope>NUCLEOTIDE SEQUENCE [LARGE SCALE GENOMIC DNA]</scope>
    <source>
        <strain evidence="3">JCM 13929</strain>
    </source>
</reference>
<accession>A0ABP4QJ98</accession>
<proteinExistence type="predicted"/>
<dbReference type="RefSeq" id="WP_346101371.1">
    <property type="nucleotide sequence ID" value="NZ_BAAAMU010000003.1"/>
</dbReference>
<sequence>MATTSNRPETAQWMTPARRDSIERAEADRAFWADGRHLKGAGLRLAKIVLLPDPQPAE</sequence>
<feature type="compositionally biased region" description="Polar residues" evidence="1">
    <location>
        <begin position="1"/>
        <end position="13"/>
    </location>
</feature>
<evidence type="ECO:0000256" key="1">
    <source>
        <dbReference type="SAM" id="MobiDB-lite"/>
    </source>
</evidence>
<comment type="caution">
    <text evidence="2">The sequence shown here is derived from an EMBL/GenBank/DDBJ whole genome shotgun (WGS) entry which is preliminary data.</text>
</comment>
<dbReference type="Proteomes" id="UP001500064">
    <property type="component" value="Unassembled WGS sequence"/>
</dbReference>
<protein>
    <submittedName>
        <fullName evidence="2">Uncharacterized protein</fullName>
    </submittedName>
</protein>
<evidence type="ECO:0000313" key="3">
    <source>
        <dbReference type="Proteomes" id="UP001500064"/>
    </source>
</evidence>
<name>A0ABP4QJ98_9ACTN</name>
<keyword evidence="3" id="KW-1185">Reference proteome</keyword>